<proteinExistence type="inferred from homology"/>
<dbReference type="InterPro" id="IPR007612">
    <property type="entry name" value="LOR"/>
</dbReference>
<dbReference type="OMA" id="FEMRPRD"/>
<dbReference type="Gene3D" id="2.40.160.200">
    <property type="entry name" value="LURP1-related"/>
    <property type="match status" value="1"/>
</dbReference>
<name>W3X0E7_PESFW</name>
<dbReference type="InParanoid" id="W3X0E7"/>
<evidence type="ECO:0000313" key="3">
    <source>
        <dbReference type="Proteomes" id="UP000030651"/>
    </source>
</evidence>
<gene>
    <name evidence="2" type="ORF">PFICI_08685</name>
</gene>
<dbReference type="AlphaFoldDB" id="W3X0E7"/>
<dbReference type="Proteomes" id="UP000030651">
    <property type="component" value="Unassembled WGS sequence"/>
</dbReference>
<dbReference type="OrthoDB" id="97518at2759"/>
<dbReference type="HOGENOM" id="CLU_104294_0_0_1"/>
<dbReference type="GeneID" id="19273698"/>
<dbReference type="RefSeq" id="XP_007835457.1">
    <property type="nucleotide sequence ID" value="XM_007837266.1"/>
</dbReference>
<dbReference type="KEGG" id="pfy:PFICI_08685"/>
<evidence type="ECO:0000256" key="1">
    <source>
        <dbReference type="ARBA" id="ARBA00005437"/>
    </source>
</evidence>
<comment type="similarity">
    <text evidence="1">Belongs to the LOR family.</text>
</comment>
<protein>
    <submittedName>
        <fullName evidence="2">Uncharacterized protein</fullName>
    </submittedName>
</protein>
<dbReference type="InterPro" id="IPR038595">
    <property type="entry name" value="LOR_sf"/>
</dbReference>
<reference evidence="3" key="1">
    <citation type="journal article" date="2015" name="BMC Genomics">
        <title>Genomic and transcriptomic analysis of the endophytic fungus Pestalotiopsis fici reveals its lifestyle and high potential for synthesis of natural products.</title>
        <authorList>
            <person name="Wang X."/>
            <person name="Zhang X."/>
            <person name="Liu L."/>
            <person name="Xiang M."/>
            <person name="Wang W."/>
            <person name="Sun X."/>
            <person name="Che Y."/>
            <person name="Guo L."/>
            <person name="Liu G."/>
            <person name="Guo L."/>
            <person name="Wang C."/>
            <person name="Yin W.B."/>
            <person name="Stadler M."/>
            <person name="Zhang X."/>
            <person name="Liu X."/>
        </authorList>
    </citation>
    <scope>NUCLEOTIDE SEQUENCE [LARGE SCALE GENOMIC DNA]</scope>
    <source>
        <strain evidence="3">W106-1 / CGMCC3.15140</strain>
    </source>
</reference>
<evidence type="ECO:0000313" key="2">
    <source>
        <dbReference type="EMBL" id="ETS78832.1"/>
    </source>
</evidence>
<accession>W3X0E7</accession>
<dbReference type="InterPro" id="IPR025659">
    <property type="entry name" value="Tubby-like_C"/>
</dbReference>
<keyword evidence="3" id="KW-1185">Reference proteome</keyword>
<dbReference type="SUPFAM" id="SSF54518">
    <property type="entry name" value="Tubby C-terminal domain-like"/>
    <property type="match status" value="1"/>
</dbReference>
<organism evidence="2 3">
    <name type="scientific">Pestalotiopsis fici (strain W106-1 / CGMCC3.15140)</name>
    <dbReference type="NCBI Taxonomy" id="1229662"/>
    <lineage>
        <taxon>Eukaryota</taxon>
        <taxon>Fungi</taxon>
        <taxon>Dikarya</taxon>
        <taxon>Ascomycota</taxon>
        <taxon>Pezizomycotina</taxon>
        <taxon>Sordariomycetes</taxon>
        <taxon>Xylariomycetidae</taxon>
        <taxon>Amphisphaeriales</taxon>
        <taxon>Sporocadaceae</taxon>
        <taxon>Pestalotiopsis</taxon>
    </lineage>
</organism>
<dbReference type="Pfam" id="PF04525">
    <property type="entry name" value="LOR"/>
    <property type="match status" value="1"/>
</dbReference>
<sequence length="200" mass="22061">MNISLQTPTPAVSMTDRYVSTSETTFTVHCHDSTFRKVTVFDSSEQVLFRVEGSAIGTSWSWRRKVLDSSGRALFDFRHHKFDNKNGWVVESPDGQKLCSLEHAAFLKKGHAAITAIVRTTAGEDVRVEMMPMDHSALTTTVGVDGCPFAAITKIEDNDVTLRGGKDRSVWSVQAASGVDLSLLLAMVLCRAEMGHVWKN</sequence>
<dbReference type="EMBL" id="KI912114">
    <property type="protein sequence ID" value="ETS78832.1"/>
    <property type="molecule type" value="Genomic_DNA"/>
</dbReference>